<comment type="caution">
    <text evidence="3">The sequence shown here is derived from an EMBL/GenBank/DDBJ whole genome shotgun (WGS) entry which is preliminary data.</text>
</comment>
<dbReference type="EMBL" id="BAABJM010000001">
    <property type="protein sequence ID" value="GAA5042203.1"/>
    <property type="molecule type" value="Genomic_DNA"/>
</dbReference>
<keyword evidence="1" id="KW-0175">Coiled coil</keyword>
<sequence length="221" mass="24939">MGLTPLGVGVLALLEERPMHPYEMYQLLVSRGQDRLVKLRPGSLYHTVSRLAERELVRSEGVDRDGNRPERTTYRITDYGRESLRTRVSQMLTEPAQEYPEFSVALAEAHNLPKEDVLALLRERVSRLEADLADIESIIEAALARKSKRRYWIVLPYLHATTGAQIEWVNGFIADLISGEMEWAEFDPATGGRIDTDDEACSAHVPDAEPMPHSAESARKI</sequence>
<dbReference type="SUPFAM" id="SSF46785">
    <property type="entry name" value="Winged helix' DNA-binding domain"/>
    <property type="match status" value="1"/>
</dbReference>
<dbReference type="Proteomes" id="UP001500603">
    <property type="component" value="Unassembled WGS sequence"/>
</dbReference>
<dbReference type="InterPro" id="IPR036388">
    <property type="entry name" value="WH-like_DNA-bd_sf"/>
</dbReference>
<protein>
    <submittedName>
        <fullName evidence="3">PadR family transcriptional regulator</fullName>
    </submittedName>
</protein>
<dbReference type="PANTHER" id="PTHR43252:SF7">
    <property type="entry name" value="TRANSCRIPTIONAL REGULATOR YQJI"/>
    <property type="match status" value="1"/>
</dbReference>
<feature type="domain" description="Transcription regulator PadR N-terminal" evidence="2">
    <location>
        <begin position="10"/>
        <end position="85"/>
    </location>
</feature>
<accession>A0ABP9JR63</accession>
<dbReference type="InterPro" id="IPR036390">
    <property type="entry name" value="WH_DNA-bd_sf"/>
</dbReference>
<feature type="coiled-coil region" evidence="1">
    <location>
        <begin position="118"/>
        <end position="145"/>
    </location>
</feature>
<dbReference type="RefSeq" id="WP_345493052.1">
    <property type="nucleotide sequence ID" value="NZ_BAABJM010000001.1"/>
</dbReference>
<dbReference type="Pfam" id="PF03551">
    <property type="entry name" value="PadR"/>
    <property type="match status" value="1"/>
</dbReference>
<evidence type="ECO:0000256" key="1">
    <source>
        <dbReference type="SAM" id="Coils"/>
    </source>
</evidence>
<dbReference type="PANTHER" id="PTHR43252">
    <property type="entry name" value="TRANSCRIPTIONAL REGULATOR YQJI"/>
    <property type="match status" value="1"/>
</dbReference>
<gene>
    <name evidence="3" type="ORF">GCM10023318_02110</name>
</gene>
<evidence type="ECO:0000313" key="4">
    <source>
        <dbReference type="Proteomes" id="UP001500603"/>
    </source>
</evidence>
<dbReference type="Gene3D" id="1.10.10.10">
    <property type="entry name" value="Winged helix-like DNA-binding domain superfamily/Winged helix DNA-binding domain"/>
    <property type="match status" value="1"/>
</dbReference>
<name>A0ABP9JR63_9NOCA</name>
<reference evidence="4" key="1">
    <citation type="journal article" date="2019" name="Int. J. Syst. Evol. Microbiol.">
        <title>The Global Catalogue of Microorganisms (GCM) 10K type strain sequencing project: providing services to taxonomists for standard genome sequencing and annotation.</title>
        <authorList>
            <consortium name="The Broad Institute Genomics Platform"/>
            <consortium name="The Broad Institute Genome Sequencing Center for Infectious Disease"/>
            <person name="Wu L."/>
            <person name="Ma J."/>
        </authorList>
    </citation>
    <scope>NUCLEOTIDE SEQUENCE [LARGE SCALE GENOMIC DNA]</scope>
    <source>
        <strain evidence="4">JCM 18298</strain>
    </source>
</reference>
<evidence type="ECO:0000313" key="3">
    <source>
        <dbReference type="EMBL" id="GAA5042203.1"/>
    </source>
</evidence>
<organism evidence="3 4">
    <name type="scientific">Nocardia callitridis</name>
    <dbReference type="NCBI Taxonomy" id="648753"/>
    <lineage>
        <taxon>Bacteria</taxon>
        <taxon>Bacillati</taxon>
        <taxon>Actinomycetota</taxon>
        <taxon>Actinomycetes</taxon>
        <taxon>Mycobacteriales</taxon>
        <taxon>Nocardiaceae</taxon>
        <taxon>Nocardia</taxon>
    </lineage>
</organism>
<keyword evidence="4" id="KW-1185">Reference proteome</keyword>
<dbReference type="InterPro" id="IPR005149">
    <property type="entry name" value="Tscrpt_reg_PadR_N"/>
</dbReference>
<evidence type="ECO:0000259" key="2">
    <source>
        <dbReference type="Pfam" id="PF03551"/>
    </source>
</evidence>
<proteinExistence type="predicted"/>